<keyword evidence="2" id="KW-1185">Reference proteome</keyword>
<accession>W6N6P0</accession>
<proteinExistence type="predicted"/>
<reference evidence="1 2" key="1">
    <citation type="journal article" date="2015" name="Genome Announc.">
        <title>Draft Genome Sequence of Clostridium tyrobutyricum Strain DIVETGP, Isolated from Cow's Milk for Grana Padano Production.</title>
        <authorList>
            <person name="Soggiu A."/>
            <person name="Piras C."/>
            <person name="Gaiarsa S."/>
            <person name="Sassera D."/>
            <person name="Roncada P."/>
            <person name="Bendixen E."/>
            <person name="Brasca M."/>
            <person name="Bonizzi L."/>
        </authorList>
    </citation>
    <scope>NUCLEOTIDE SEQUENCE [LARGE SCALE GENOMIC DNA]</scope>
    <source>
        <strain evidence="1 2">DIVETGP</strain>
    </source>
</reference>
<evidence type="ECO:0000313" key="2">
    <source>
        <dbReference type="Proteomes" id="UP000019482"/>
    </source>
</evidence>
<gene>
    <name evidence="1" type="ORF">CTDIVETGP_1029</name>
</gene>
<organism evidence="1 2">
    <name type="scientific">Clostridium tyrobutyricum DIVETGP</name>
    <dbReference type="NCBI Taxonomy" id="1408889"/>
    <lineage>
        <taxon>Bacteria</taxon>
        <taxon>Bacillati</taxon>
        <taxon>Bacillota</taxon>
        <taxon>Clostridia</taxon>
        <taxon>Eubacteriales</taxon>
        <taxon>Clostridiaceae</taxon>
        <taxon>Clostridium</taxon>
    </lineage>
</organism>
<name>W6N6P0_CLOTY</name>
<dbReference type="Proteomes" id="UP000019482">
    <property type="component" value="Unassembled WGS sequence"/>
</dbReference>
<evidence type="ECO:0000313" key="1">
    <source>
        <dbReference type="EMBL" id="CDL90959.1"/>
    </source>
</evidence>
<comment type="caution">
    <text evidence="1">The sequence shown here is derived from an EMBL/GenBank/DDBJ whole genome shotgun (WGS) entry which is preliminary data.</text>
</comment>
<sequence>MSGIHHYLTSIILTTVNAINYIKTKVTENTDIEVIGGTSVIPIFVINEINNAVSEGNTMISFKDKNLEQAIR</sequence>
<dbReference type="AlphaFoldDB" id="W6N6P0"/>
<protein>
    <submittedName>
        <fullName evidence="1">Uncharacterized protein</fullName>
    </submittedName>
</protein>
<dbReference type="RefSeq" id="WP_017895875.1">
    <property type="nucleotide sequence ID" value="NZ_CBXI010000014.1"/>
</dbReference>
<dbReference type="EMBL" id="CBXI010000014">
    <property type="protein sequence ID" value="CDL90959.1"/>
    <property type="molecule type" value="Genomic_DNA"/>
</dbReference>
<dbReference type="GeneID" id="29420520"/>